<feature type="chain" id="PRO_5011965149" description="Peptide methionine sulfoxide reductase MsrA" evidence="5">
    <location>
        <begin position="24"/>
        <end position="213"/>
    </location>
</feature>
<evidence type="ECO:0000259" key="6">
    <source>
        <dbReference type="Pfam" id="PF01625"/>
    </source>
</evidence>
<evidence type="ECO:0000313" key="7">
    <source>
        <dbReference type="EMBL" id="SMG15472.1"/>
    </source>
</evidence>
<protein>
    <recommendedName>
        <fullName evidence="4">Peptide methionine sulfoxide reductase MsrA</fullName>
        <shortName evidence="4">Protein-methionine-S-oxide reductase</shortName>
        <ecNumber evidence="4">1.8.4.11</ecNumber>
    </recommendedName>
    <alternativeName>
        <fullName evidence="4">Peptide-methionine (S)-S-oxide reductase</fullName>
        <shortName evidence="4">Peptide Met(O) reductase</shortName>
    </alternativeName>
</protein>
<dbReference type="PANTHER" id="PTHR42799:SF2">
    <property type="entry name" value="MITOCHONDRIAL PEPTIDE METHIONINE SULFOXIDE REDUCTASE"/>
    <property type="match status" value="1"/>
</dbReference>
<dbReference type="AlphaFoldDB" id="A0A1X7IKU1"/>
<evidence type="ECO:0000256" key="2">
    <source>
        <dbReference type="ARBA" id="ARBA00047806"/>
    </source>
</evidence>
<dbReference type="OrthoDB" id="4174719at2"/>
<feature type="domain" description="Peptide methionine sulphoxide reductase MsrA" evidence="6">
    <location>
        <begin position="46"/>
        <end position="196"/>
    </location>
</feature>
<comment type="catalytic activity">
    <reaction evidence="3 4">
        <text>[thioredoxin]-disulfide + L-methionine + H2O = L-methionine (S)-S-oxide + [thioredoxin]-dithiol</text>
        <dbReference type="Rhea" id="RHEA:19993"/>
        <dbReference type="Rhea" id="RHEA-COMP:10698"/>
        <dbReference type="Rhea" id="RHEA-COMP:10700"/>
        <dbReference type="ChEBI" id="CHEBI:15377"/>
        <dbReference type="ChEBI" id="CHEBI:29950"/>
        <dbReference type="ChEBI" id="CHEBI:50058"/>
        <dbReference type="ChEBI" id="CHEBI:57844"/>
        <dbReference type="ChEBI" id="CHEBI:58772"/>
        <dbReference type="EC" id="1.8.4.11"/>
    </reaction>
</comment>
<name>A0A1X7IKU1_9SPHI</name>
<feature type="signal peptide" evidence="5">
    <location>
        <begin position="1"/>
        <end position="23"/>
    </location>
</feature>
<comment type="function">
    <text evidence="4">Has an important function as a repair enzyme for proteins that have been inactivated by oxidation. Catalyzes the reversible oxidation-reduction of methionine sulfoxide in proteins to methionine.</text>
</comment>
<dbReference type="RefSeq" id="WP_085471780.1">
    <property type="nucleotide sequence ID" value="NZ_FXAU01000001.1"/>
</dbReference>
<evidence type="ECO:0000256" key="1">
    <source>
        <dbReference type="ARBA" id="ARBA00023002"/>
    </source>
</evidence>
<reference evidence="7 8" key="1">
    <citation type="submission" date="2017-04" db="EMBL/GenBank/DDBJ databases">
        <authorList>
            <person name="Afonso C.L."/>
            <person name="Miller P.J."/>
            <person name="Scott M.A."/>
            <person name="Spackman E."/>
            <person name="Goraichik I."/>
            <person name="Dimitrov K.M."/>
            <person name="Suarez D.L."/>
            <person name="Swayne D.E."/>
        </authorList>
    </citation>
    <scope>NUCLEOTIDE SEQUENCE [LARGE SCALE GENOMIC DNA]</scope>
    <source>
        <strain evidence="7 8">DSM 22418</strain>
    </source>
</reference>
<dbReference type="PANTHER" id="PTHR42799">
    <property type="entry name" value="MITOCHONDRIAL PEPTIDE METHIONINE SULFOXIDE REDUCTASE"/>
    <property type="match status" value="1"/>
</dbReference>
<dbReference type="InterPro" id="IPR036509">
    <property type="entry name" value="Met_Sox_Rdtase_MsrA_sf"/>
</dbReference>
<gene>
    <name evidence="4" type="primary">msrA</name>
    <name evidence="7" type="ORF">SAMN05660862_0962</name>
</gene>
<dbReference type="InterPro" id="IPR002569">
    <property type="entry name" value="Met_Sox_Rdtase_MsrA_dom"/>
</dbReference>
<dbReference type="HAMAP" id="MF_01401">
    <property type="entry name" value="MsrA"/>
    <property type="match status" value="1"/>
</dbReference>
<evidence type="ECO:0000256" key="4">
    <source>
        <dbReference type="HAMAP-Rule" id="MF_01401"/>
    </source>
</evidence>
<dbReference type="GO" id="GO:0005737">
    <property type="term" value="C:cytoplasm"/>
    <property type="evidence" value="ECO:0007669"/>
    <property type="project" value="TreeGrafter"/>
</dbReference>
<evidence type="ECO:0000256" key="3">
    <source>
        <dbReference type="ARBA" id="ARBA00048782"/>
    </source>
</evidence>
<keyword evidence="8" id="KW-1185">Reference proteome</keyword>
<dbReference type="GO" id="GO:0008113">
    <property type="term" value="F:peptide-methionine (S)-S-oxide reductase activity"/>
    <property type="evidence" value="ECO:0007669"/>
    <property type="project" value="UniProtKB-UniRule"/>
</dbReference>
<dbReference type="EC" id="1.8.4.11" evidence="4"/>
<dbReference type="EMBL" id="FXAU01000001">
    <property type="protein sequence ID" value="SMG15472.1"/>
    <property type="molecule type" value="Genomic_DNA"/>
</dbReference>
<proteinExistence type="inferred from homology"/>
<organism evidence="7 8">
    <name type="scientific">Sphingobacterium psychroaquaticum</name>
    <dbReference type="NCBI Taxonomy" id="561061"/>
    <lineage>
        <taxon>Bacteria</taxon>
        <taxon>Pseudomonadati</taxon>
        <taxon>Bacteroidota</taxon>
        <taxon>Sphingobacteriia</taxon>
        <taxon>Sphingobacteriales</taxon>
        <taxon>Sphingobacteriaceae</taxon>
        <taxon>Sphingobacterium</taxon>
    </lineage>
</organism>
<dbReference type="SUPFAM" id="SSF55068">
    <property type="entry name" value="Peptide methionine sulfoxide reductase"/>
    <property type="match status" value="1"/>
</dbReference>
<dbReference type="GO" id="GO:0034599">
    <property type="term" value="P:cellular response to oxidative stress"/>
    <property type="evidence" value="ECO:0007669"/>
    <property type="project" value="TreeGrafter"/>
</dbReference>
<dbReference type="Proteomes" id="UP000192980">
    <property type="component" value="Unassembled WGS sequence"/>
</dbReference>
<dbReference type="InterPro" id="IPR050162">
    <property type="entry name" value="MsrA_MetSO_reductase"/>
</dbReference>
<dbReference type="STRING" id="561061.SAMN05660862_0962"/>
<comment type="similarity">
    <text evidence="4">Belongs to the MsrA Met sulfoxide reductase family.</text>
</comment>
<comment type="catalytic activity">
    <reaction evidence="2 4">
        <text>L-methionyl-[protein] + [thioredoxin]-disulfide + H2O = L-methionyl-(S)-S-oxide-[protein] + [thioredoxin]-dithiol</text>
        <dbReference type="Rhea" id="RHEA:14217"/>
        <dbReference type="Rhea" id="RHEA-COMP:10698"/>
        <dbReference type="Rhea" id="RHEA-COMP:10700"/>
        <dbReference type="Rhea" id="RHEA-COMP:12313"/>
        <dbReference type="Rhea" id="RHEA-COMP:12315"/>
        <dbReference type="ChEBI" id="CHEBI:15377"/>
        <dbReference type="ChEBI" id="CHEBI:16044"/>
        <dbReference type="ChEBI" id="CHEBI:29950"/>
        <dbReference type="ChEBI" id="CHEBI:44120"/>
        <dbReference type="ChEBI" id="CHEBI:50058"/>
        <dbReference type="EC" id="1.8.4.11"/>
    </reaction>
</comment>
<dbReference type="Gene3D" id="3.30.1060.10">
    <property type="entry name" value="Peptide methionine sulphoxide reductase MsrA"/>
    <property type="match status" value="1"/>
</dbReference>
<feature type="active site" evidence="4">
    <location>
        <position position="53"/>
    </location>
</feature>
<dbReference type="Pfam" id="PF01625">
    <property type="entry name" value="PMSR"/>
    <property type="match status" value="1"/>
</dbReference>
<dbReference type="NCBIfam" id="TIGR00401">
    <property type="entry name" value="msrA"/>
    <property type="match status" value="1"/>
</dbReference>
<sequence>MKKIVVLLTLVVCTLVLIQSNVASRSSNDEGVGQQNVTDATGTVKEIYFAGGCFWGTEHLFQQVRGVTATAVGYANGKSRNPDYKTVSRGNSGFAETVKVVYDPSIVSLALLIDLYFESVDPSSLNKQGNDIGSQYRTGIYYTDKADAVLIQEKIKALAATIDKPVVIEQKALENFYTAEDYHQDYLNKNPGGYCHISPGLFKKAREVNSKKP</sequence>
<keyword evidence="5" id="KW-0732">Signal</keyword>
<evidence type="ECO:0000313" key="8">
    <source>
        <dbReference type="Proteomes" id="UP000192980"/>
    </source>
</evidence>
<accession>A0A1X7IKU1</accession>
<dbReference type="GO" id="GO:0033744">
    <property type="term" value="F:L-methionine:thioredoxin-disulfide S-oxidoreductase activity"/>
    <property type="evidence" value="ECO:0007669"/>
    <property type="project" value="RHEA"/>
</dbReference>
<keyword evidence="1 4" id="KW-0560">Oxidoreductase</keyword>
<evidence type="ECO:0000256" key="5">
    <source>
        <dbReference type="SAM" id="SignalP"/>
    </source>
</evidence>